<name>Q1ATJ6_RUBXD</name>
<accession>Q1ATJ6</accession>
<dbReference type="Gene3D" id="3.30.300.20">
    <property type="match status" value="1"/>
</dbReference>
<dbReference type="NCBIfam" id="NF041052">
    <property type="entry name" value="OsmC_like_Se"/>
    <property type="match status" value="1"/>
</dbReference>
<dbReference type="eggNOG" id="COG1765">
    <property type="taxonomic scope" value="Bacteria"/>
</dbReference>
<dbReference type="STRING" id="266117.Rxyl_2354"/>
<dbReference type="AlphaFoldDB" id="Q1ATJ6"/>
<feature type="coiled-coil region" evidence="1">
    <location>
        <begin position="1"/>
        <end position="28"/>
    </location>
</feature>
<dbReference type="InterPro" id="IPR003718">
    <property type="entry name" value="OsmC/Ohr_fam"/>
</dbReference>
<evidence type="ECO:0000256" key="1">
    <source>
        <dbReference type="SAM" id="Coils"/>
    </source>
</evidence>
<keyword evidence="1" id="KW-0175">Coiled coil</keyword>
<dbReference type="PhylomeDB" id="Q1ATJ6"/>
<reference evidence="2 3" key="1">
    <citation type="submission" date="2006-06" db="EMBL/GenBank/DDBJ databases">
        <title>Complete sequence of Rubrobacter xylanophilus DSM 9941.</title>
        <authorList>
            <consortium name="US DOE Joint Genome Institute"/>
            <person name="Copeland A."/>
            <person name="Lucas S."/>
            <person name="Lapidus A."/>
            <person name="Barry K."/>
            <person name="Detter J.C."/>
            <person name="Glavina del Rio T."/>
            <person name="Hammon N."/>
            <person name="Israni S."/>
            <person name="Dalin E."/>
            <person name="Tice H."/>
            <person name="Pitluck S."/>
            <person name="Munk A.C."/>
            <person name="Brettin T."/>
            <person name="Bruce D."/>
            <person name="Han C."/>
            <person name="Tapia R."/>
            <person name="Gilna P."/>
            <person name="Schmutz J."/>
            <person name="Larimer F."/>
            <person name="Land M."/>
            <person name="Hauser L."/>
            <person name="Kyrpides N."/>
            <person name="Lykidis A."/>
            <person name="da Costa M.S."/>
            <person name="Rainey F.A."/>
            <person name="Empadinhas N."/>
            <person name="Jolivet E."/>
            <person name="Battista J.R."/>
            <person name="Richardson P."/>
        </authorList>
    </citation>
    <scope>NUCLEOTIDE SEQUENCE [LARGE SCALE GENOMIC DNA]</scope>
    <source>
        <strain evidence="3">DSM 9941 / NBRC 16129 / PRD-1</strain>
    </source>
</reference>
<protein>
    <submittedName>
        <fullName evidence="2">OsmC-like protein</fullName>
    </submittedName>
</protein>
<dbReference type="InterPro" id="IPR052924">
    <property type="entry name" value="OsmC/Ohr_hydroprdx_reductase"/>
</dbReference>
<dbReference type="PANTHER" id="PTHR35368:SF1">
    <property type="entry name" value="HYDROPEROXIDE REDUCTASE"/>
    <property type="match status" value="1"/>
</dbReference>
<dbReference type="PANTHER" id="PTHR35368">
    <property type="entry name" value="HYDROPEROXIDE REDUCTASE"/>
    <property type="match status" value="1"/>
</dbReference>
<sequence>MTSIAEKIGELREQLERLERAQQDFSASTRLVEGLRTEAEIRGFELTVDEPRELGGTDAGPNPVELVLAALGTCQEIVYAVYAPRAGVELEGVEVDVEGTLDPRGFLGVSGEARPGFESVRYSVRIQSPSEPEKVRELVRLVEEHCPVLDIISNPVRTSGSAQLNGSPLA</sequence>
<evidence type="ECO:0000313" key="2">
    <source>
        <dbReference type="EMBL" id="ABG05282.1"/>
    </source>
</evidence>
<organism evidence="2 3">
    <name type="scientific">Rubrobacter xylanophilus (strain DSM 9941 / JCM 11954 / NBRC 16129 / PRD-1)</name>
    <dbReference type="NCBI Taxonomy" id="266117"/>
    <lineage>
        <taxon>Bacteria</taxon>
        <taxon>Bacillati</taxon>
        <taxon>Actinomycetota</taxon>
        <taxon>Rubrobacteria</taxon>
        <taxon>Rubrobacterales</taxon>
        <taxon>Rubrobacteraceae</taxon>
        <taxon>Rubrobacter</taxon>
    </lineage>
</organism>
<dbReference type="SUPFAM" id="SSF82784">
    <property type="entry name" value="OsmC-like"/>
    <property type="match status" value="1"/>
</dbReference>
<dbReference type="Proteomes" id="UP000006637">
    <property type="component" value="Chromosome"/>
</dbReference>
<keyword evidence="3" id="KW-1185">Reference proteome</keyword>
<evidence type="ECO:0000313" key="3">
    <source>
        <dbReference type="Proteomes" id="UP000006637"/>
    </source>
</evidence>
<dbReference type="Pfam" id="PF02566">
    <property type="entry name" value="OsmC"/>
    <property type="match status" value="1"/>
</dbReference>
<dbReference type="KEGG" id="rxy:Rxyl_2354"/>
<gene>
    <name evidence="2" type="ordered locus">Rxyl_2354</name>
</gene>
<dbReference type="InterPro" id="IPR015946">
    <property type="entry name" value="KH_dom-like_a/b"/>
</dbReference>
<dbReference type="HOGENOM" id="CLU_100275_2_0_11"/>
<dbReference type="EMBL" id="CP000386">
    <property type="protein sequence ID" value="ABG05282.1"/>
    <property type="molecule type" value="Genomic_DNA"/>
</dbReference>
<dbReference type="InterPro" id="IPR036102">
    <property type="entry name" value="OsmC/Ohrsf"/>
</dbReference>
<proteinExistence type="predicted"/>
<dbReference type="RefSeq" id="WP_011565295.1">
    <property type="nucleotide sequence ID" value="NC_008148.1"/>
</dbReference>